<feature type="coiled-coil region" evidence="1">
    <location>
        <begin position="80"/>
        <end position="110"/>
    </location>
</feature>
<dbReference type="AlphaFoldDB" id="A0A7R8UT77"/>
<dbReference type="PANTHER" id="PTHR31206:SF1">
    <property type="entry name" value="LP10445P"/>
    <property type="match status" value="1"/>
</dbReference>
<dbReference type="PANTHER" id="PTHR31206">
    <property type="entry name" value="LP10445P"/>
    <property type="match status" value="1"/>
</dbReference>
<dbReference type="EMBL" id="LR899012">
    <property type="protein sequence ID" value="CAD7086562.1"/>
    <property type="molecule type" value="Genomic_DNA"/>
</dbReference>
<keyword evidence="1" id="KW-0175">Coiled coil</keyword>
<accession>A0A7R8UT77</accession>
<reference evidence="2 3" key="1">
    <citation type="submission" date="2020-11" db="EMBL/GenBank/DDBJ databases">
        <authorList>
            <person name="Wallbank WR R."/>
            <person name="Pardo Diaz C."/>
            <person name="Kozak K."/>
            <person name="Martin S."/>
            <person name="Jiggins C."/>
            <person name="Moest M."/>
            <person name="Warren A I."/>
            <person name="Generalovic N T."/>
            <person name="Byers J.R.P. K."/>
            <person name="Montejo-Kovacevich G."/>
            <person name="Yen C E."/>
        </authorList>
    </citation>
    <scope>NUCLEOTIDE SEQUENCE [LARGE SCALE GENOMIC DNA]</scope>
</reference>
<evidence type="ECO:0008006" key="4">
    <source>
        <dbReference type="Google" id="ProtNLM"/>
    </source>
</evidence>
<dbReference type="InParanoid" id="A0A7R8UT77"/>
<dbReference type="OrthoDB" id="45963at2759"/>
<evidence type="ECO:0000256" key="1">
    <source>
        <dbReference type="SAM" id="Coils"/>
    </source>
</evidence>
<keyword evidence="3" id="KW-1185">Reference proteome</keyword>
<name>A0A7R8UT77_HERIL</name>
<evidence type="ECO:0000313" key="2">
    <source>
        <dbReference type="EMBL" id="CAD7086562.1"/>
    </source>
</evidence>
<dbReference type="Pfam" id="PF14774">
    <property type="entry name" value="FAM177"/>
    <property type="match status" value="1"/>
</dbReference>
<dbReference type="InterPro" id="IPR028260">
    <property type="entry name" value="FAM177"/>
</dbReference>
<sequence>MECPKRVLHFSDGTLEEFDNSDDNVECEQKQANMEVAENELQWGPWLFYKATKFGTTVLTGCDYVGESLASFLGITSPKYESEIAEFKRIQAQNEQIERERAENASWMEKENLNGEIIISEKIAGSHEKF</sequence>
<proteinExistence type="predicted"/>
<evidence type="ECO:0000313" key="3">
    <source>
        <dbReference type="Proteomes" id="UP000594454"/>
    </source>
</evidence>
<organism evidence="2 3">
    <name type="scientific">Hermetia illucens</name>
    <name type="common">Black soldier fly</name>
    <dbReference type="NCBI Taxonomy" id="343691"/>
    <lineage>
        <taxon>Eukaryota</taxon>
        <taxon>Metazoa</taxon>
        <taxon>Ecdysozoa</taxon>
        <taxon>Arthropoda</taxon>
        <taxon>Hexapoda</taxon>
        <taxon>Insecta</taxon>
        <taxon>Pterygota</taxon>
        <taxon>Neoptera</taxon>
        <taxon>Endopterygota</taxon>
        <taxon>Diptera</taxon>
        <taxon>Brachycera</taxon>
        <taxon>Stratiomyomorpha</taxon>
        <taxon>Stratiomyidae</taxon>
        <taxon>Hermetiinae</taxon>
        <taxon>Hermetia</taxon>
    </lineage>
</organism>
<dbReference type="FunCoup" id="A0A7R8UT77">
    <property type="interactions" value="9"/>
</dbReference>
<dbReference type="Proteomes" id="UP000594454">
    <property type="component" value="Chromosome 4"/>
</dbReference>
<gene>
    <name evidence="2" type="ORF">HERILL_LOCUS9327</name>
</gene>
<protein>
    <recommendedName>
        <fullName evidence="4">Protein FAM177A1</fullName>
    </recommendedName>
</protein>